<dbReference type="OrthoDB" id="9815350at2"/>
<dbReference type="Gene3D" id="1.10.10.1100">
    <property type="entry name" value="BFD-like [2Fe-2S]-binding domain"/>
    <property type="match status" value="1"/>
</dbReference>
<dbReference type="GO" id="GO:0051537">
    <property type="term" value="F:2 iron, 2 sulfur cluster binding"/>
    <property type="evidence" value="ECO:0007669"/>
    <property type="project" value="UniProtKB-KW"/>
</dbReference>
<dbReference type="InterPro" id="IPR052371">
    <property type="entry name" value="BFD-associated_ferredoxin"/>
</dbReference>
<evidence type="ECO:0000259" key="9">
    <source>
        <dbReference type="Pfam" id="PF04324"/>
    </source>
</evidence>
<gene>
    <name evidence="10" type="ORF">SAMN05216207_1003174</name>
</gene>
<name>A0A1I4U3F2_PSUAM</name>
<dbReference type="AlphaFoldDB" id="A0A1I4U3F2"/>
<evidence type="ECO:0000256" key="1">
    <source>
        <dbReference type="ARBA" id="ARBA00022448"/>
    </source>
</evidence>
<dbReference type="InterPro" id="IPR041854">
    <property type="entry name" value="BFD-like_2Fe2S-bd_dom_sf"/>
</dbReference>
<dbReference type="GO" id="GO:0046872">
    <property type="term" value="F:metal ion binding"/>
    <property type="evidence" value="ECO:0007669"/>
    <property type="project" value="UniProtKB-KW"/>
</dbReference>
<keyword evidence="5" id="KW-0408">Iron</keyword>
<feature type="domain" description="BFD-like [2Fe-2S]-binding" evidence="9">
    <location>
        <begin position="4"/>
        <end position="49"/>
    </location>
</feature>
<proteinExistence type="inferred from homology"/>
<evidence type="ECO:0000313" key="10">
    <source>
        <dbReference type="EMBL" id="SFM83542.1"/>
    </source>
</evidence>
<evidence type="ECO:0000256" key="6">
    <source>
        <dbReference type="ARBA" id="ARBA00023014"/>
    </source>
</evidence>
<evidence type="ECO:0000313" key="11">
    <source>
        <dbReference type="Proteomes" id="UP000199614"/>
    </source>
</evidence>
<dbReference type="PANTHER" id="PTHR37424">
    <property type="entry name" value="BACTERIOFERRITIN-ASSOCIATED FERREDOXIN"/>
    <property type="match status" value="1"/>
</dbReference>
<evidence type="ECO:0000256" key="3">
    <source>
        <dbReference type="ARBA" id="ARBA00022723"/>
    </source>
</evidence>
<dbReference type="STRING" id="260086.SAMN05216207_1003174"/>
<accession>A0A1I4U3F2</accession>
<evidence type="ECO:0000256" key="8">
    <source>
        <dbReference type="ARBA" id="ARBA00046332"/>
    </source>
</evidence>
<evidence type="ECO:0000256" key="4">
    <source>
        <dbReference type="ARBA" id="ARBA00022982"/>
    </source>
</evidence>
<keyword evidence="11" id="KW-1185">Reference proteome</keyword>
<keyword evidence="2" id="KW-0001">2Fe-2S</keyword>
<organism evidence="10 11">
    <name type="scientific">Pseudonocardia ammonioxydans</name>
    <dbReference type="NCBI Taxonomy" id="260086"/>
    <lineage>
        <taxon>Bacteria</taxon>
        <taxon>Bacillati</taxon>
        <taxon>Actinomycetota</taxon>
        <taxon>Actinomycetes</taxon>
        <taxon>Pseudonocardiales</taxon>
        <taxon>Pseudonocardiaceae</taxon>
        <taxon>Pseudonocardia</taxon>
    </lineage>
</organism>
<dbReference type="PANTHER" id="PTHR37424:SF1">
    <property type="entry name" value="BACTERIOFERRITIN-ASSOCIATED FERREDOXIN"/>
    <property type="match status" value="1"/>
</dbReference>
<evidence type="ECO:0000256" key="5">
    <source>
        <dbReference type="ARBA" id="ARBA00023004"/>
    </source>
</evidence>
<sequence>MFACICAAVTETEVRDSIRGGARCVDTIGDACGAGTGCGSCHHRLETILMTHSAGERIGELPAAG</sequence>
<dbReference type="Proteomes" id="UP000199614">
    <property type="component" value="Unassembled WGS sequence"/>
</dbReference>
<reference evidence="10 11" key="1">
    <citation type="submission" date="2016-10" db="EMBL/GenBank/DDBJ databases">
        <authorList>
            <person name="de Groot N.N."/>
        </authorList>
    </citation>
    <scope>NUCLEOTIDE SEQUENCE [LARGE SCALE GENOMIC DNA]</scope>
    <source>
        <strain evidence="10 11">CGMCC 4.1877</strain>
    </source>
</reference>
<keyword evidence="1" id="KW-0813">Transport</keyword>
<dbReference type="InterPro" id="IPR007419">
    <property type="entry name" value="BFD-like_2Fe2S-bd_dom"/>
</dbReference>
<comment type="similarity">
    <text evidence="8">Belongs to the Bfd family.</text>
</comment>
<dbReference type="Pfam" id="PF04324">
    <property type="entry name" value="Fer2_BFD"/>
    <property type="match status" value="1"/>
</dbReference>
<dbReference type="EMBL" id="FOUY01000003">
    <property type="protein sequence ID" value="SFM83542.1"/>
    <property type="molecule type" value="Genomic_DNA"/>
</dbReference>
<evidence type="ECO:0000256" key="2">
    <source>
        <dbReference type="ARBA" id="ARBA00022714"/>
    </source>
</evidence>
<dbReference type="RefSeq" id="WP_093337963.1">
    <property type="nucleotide sequence ID" value="NZ_FOUY01000003.1"/>
</dbReference>
<evidence type="ECO:0000256" key="7">
    <source>
        <dbReference type="ARBA" id="ARBA00039386"/>
    </source>
</evidence>
<keyword evidence="6" id="KW-0411">Iron-sulfur</keyword>
<keyword evidence="4" id="KW-0249">Electron transport</keyword>
<protein>
    <recommendedName>
        <fullName evidence="7">Bacterioferritin-associated ferredoxin</fullName>
    </recommendedName>
</protein>
<keyword evidence="3" id="KW-0479">Metal-binding</keyword>